<dbReference type="GO" id="GO:0006355">
    <property type="term" value="P:regulation of DNA-templated transcription"/>
    <property type="evidence" value="ECO:0007669"/>
    <property type="project" value="InterPro"/>
</dbReference>
<name>A0A5Y1YEN5_SALDZ</name>
<reference evidence="3" key="3">
    <citation type="submission" date="2018-08" db="EMBL/GenBank/DDBJ databases">
        <authorList>
            <person name="Ashton P.M."/>
            <person name="Dallman T."/>
            <person name="Nair S."/>
            <person name="De Pinna E."/>
            <person name="Peters T."/>
            <person name="Grant K."/>
        </authorList>
    </citation>
    <scope>NUCLEOTIDE SEQUENCE [LARGE SCALE GENOMIC DNA]</scope>
    <source>
        <strain evidence="3">294779</strain>
    </source>
</reference>
<dbReference type="AlphaFoldDB" id="A0A5Y1YEN5"/>
<dbReference type="InterPro" id="IPR004356">
    <property type="entry name" value="Adhesin_operon_reg_prot"/>
</dbReference>
<keyword evidence="2" id="KW-0804">Transcription</keyword>
<evidence type="ECO:0000313" key="3">
    <source>
        <dbReference type="EMBL" id="ECC3917298.1"/>
    </source>
</evidence>
<dbReference type="EMBL" id="CP075145">
    <property type="protein sequence ID" value="QWJ71895.1"/>
    <property type="molecule type" value="Genomic_DNA"/>
</dbReference>
<sequence length="96" mass="11109">MNNSTFRTSKNILFPGSVPAEQFYLLIDISPLRSNKVIKALHNYFVLGHTRNDVCEEFQVNPGYLSIKIREIQLLCRKLLDMYPYFISPRLSDAGQ</sequence>
<dbReference type="Gene3D" id="1.10.10.2690">
    <property type="match status" value="1"/>
</dbReference>
<keyword evidence="5" id="KW-0614">Plasmid</keyword>
<geneLocation type="plasmid" evidence="5">
    <name>pCFSAN030538</name>
</geneLocation>
<dbReference type="Pfam" id="PF03333">
    <property type="entry name" value="PapB"/>
    <property type="match status" value="1"/>
</dbReference>
<gene>
    <name evidence="5" type="ORF">ABB53_023245</name>
    <name evidence="3" type="ORF">CTQ69_25765</name>
    <name evidence="4" type="ORF">GBZ04_00065</name>
</gene>
<dbReference type="InterPro" id="IPR053721">
    <property type="entry name" value="Fimbrial_Adhesin_Reg"/>
</dbReference>
<evidence type="ECO:0000313" key="4">
    <source>
        <dbReference type="EMBL" id="HAB4463170.1"/>
    </source>
</evidence>
<reference evidence="4" key="4">
    <citation type="submission" date="2019-10" db="EMBL/GenBank/DDBJ databases">
        <authorList>
            <consortium name="NCBI Pathogen Detection Project"/>
        </authorList>
    </citation>
    <scope>NUCLEOTIDE SEQUENCE</scope>
    <source>
        <strain evidence="4">Salmonella enterica</strain>
    </source>
</reference>
<dbReference type="EMBL" id="AAIBIC010000055">
    <property type="protein sequence ID" value="ECC3917298.1"/>
    <property type="molecule type" value="Genomic_DNA"/>
</dbReference>
<organism evidence="3">
    <name type="scientific">Salmonella diarizonae</name>
    <dbReference type="NCBI Taxonomy" id="59204"/>
    <lineage>
        <taxon>Bacteria</taxon>
        <taxon>Pseudomonadati</taxon>
        <taxon>Pseudomonadota</taxon>
        <taxon>Gammaproteobacteria</taxon>
        <taxon>Enterobacterales</taxon>
        <taxon>Enterobacteriaceae</taxon>
        <taxon>Salmonella</taxon>
    </lineage>
</organism>
<reference evidence="5" key="5">
    <citation type="submission" date="2021-05" db="EMBL/GenBank/DDBJ databases">
        <title>Whole genome PacBio Sequel sequence of Salmonella enterica subsp. enterica.</title>
        <authorList>
            <person name="Hoffmann M."/>
            <person name="Balkey M."/>
            <person name="Luo Y."/>
        </authorList>
    </citation>
    <scope>NUCLEOTIDE SEQUENCE</scope>
    <source>
        <plasmid evidence="5">pCFSAN030538</plasmid>
    </source>
</reference>
<evidence type="ECO:0000256" key="2">
    <source>
        <dbReference type="ARBA" id="ARBA00023163"/>
    </source>
</evidence>
<dbReference type="EMBL" id="DAAGTH010000001">
    <property type="protein sequence ID" value="HAB4463170.1"/>
    <property type="molecule type" value="Genomic_DNA"/>
</dbReference>
<reference evidence="5" key="2">
    <citation type="submission" date="2018-07" db="EMBL/GenBank/DDBJ databases">
        <authorList>
            <consortium name="GenomeTrakr network: Whole genome sequencing for foodborne pathogen traceback"/>
        </authorList>
    </citation>
    <scope>NUCLEOTIDE SEQUENCE</scope>
    <source>
        <plasmid evidence="5">pCFSAN030538</plasmid>
    </source>
</reference>
<dbReference type="PRINTS" id="PR01554">
    <property type="entry name" value="FIMREGULATRY"/>
</dbReference>
<accession>A0A5Y1YEN5</accession>
<evidence type="ECO:0000256" key="1">
    <source>
        <dbReference type="ARBA" id="ARBA00023015"/>
    </source>
</evidence>
<dbReference type="Proteomes" id="UP000839735">
    <property type="component" value="Unassembled WGS sequence"/>
</dbReference>
<protein>
    <submittedName>
        <fullName evidence="3">Uncharacterized protein</fullName>
    </submittedName>
</protein>
<reference evidence="4" key="1">
    <citation type="journal article" date="2018" name="Genome Biol.">
        <title>SKESA: strategic k-mer extension for scrupulous assemblies.</title>
        <authorList>
            <person name="Souvorov A."/>
            <person name="Agarwala R."/>
            <person name="Lipman D.J."/>
        </authorList>
    </citation>
    <scope>NUCLEOTIDE SEQUENCE</scope>
    <source>
        <strain evidence="4">Salmonella enterica</strain>
    </source>
</reference>
<evidence type="ECO:0000313" key="5">
    <source>
        <dbReference type="EMBL" id="QWJ71895.1"/>
    </source>
</evidence>
<proteinExistence type="predicted"/>
<keyword evidence="1" id="KW-0805">Transcription regulation</keyword>